<feature type="domain" description="SPX" evidence="2">
    <location>
        <begin position="1"/>
        <end position="151"/>
    </location>
</feature>
<dbReference type="PANTHER" id="PTHR45978:SF7">
    <property type="entry name" value="SPX DOMAIN-CONTAINING PROTEIN 4"/>
    <property type="match status" value="1"/>
</dbReference>
<name>A0A7S2JQQ8_9EUKA</name>
<dbReference type="AlphaFoldDB" id="A0A7S2JQQ8"/>
<feature type="region of interest" description="Disordered" evidence="1">
    <location>
        <begin position="204"/>
        <end position="248"/>
    </location>
</feature>
<feature type="compositionally biased region" description="Acidic residues" evidence="1">
    <location>
        <begin position="217"/>
        <end position="235"/>
    </location>
</feature>
<dbReference type="GO" id="GO:0016036">
    <property type="term" value="P:cellular response to phosphate starvation"/>
    <property type="evidence" value="ECO:0007669"/>
    <property type="project" value="InterPro"/>
</dbReference>
<accession>A0A7S2JQQ8</accession>
<sequence>MKYGKRLQSMREQATQKALDYQNSFLEYKELKKLIRSLHTQPEEEKRAFFARLSAEIEKINDFYLEKEEELVIRSQSLEDKIQEVLRISDSIDDSSNSIATTLHLKKDVVTLLTDLVTLEEYSSANATGLLKILKKQYKKVDHVATRSVEPTSYPSGVLLLTQLQRRILEEPFTSSGVLDELVGKLQEVFMKLEQIHCLSDDSSSQIVSDGVGDSLQTDDEWLDDAESSPDDMSSDSESCGENPCTVR</sequence>
<evidence type="ECO:0000259" key="2">
    <source>
        <dbReference type="PROSITE" id="PS51382"/>
    </source>
</evidence>
<evidence type="ECO:0000256" key="1">
    <source>
        <dbReference type="SAM" id="MobiDB-lite"/>
    </source>
</evidence>
<dbReference type="InterPro" id="IPR031142">
    <property type="entry name" value="SPX_prot"/>
</dbReference>
<dbReference type="PROSITE" id="PS51382">
    <property type="entry name" value="SPX"/>
    <property type="match status" value="1"/>
</dbReference>
<organism evidence="3">
    <name type="scientific">Cyanoptyche gloeocystis</name>
    <dbReference type="NCBI Taxonomy" id="77922"/>
    <lineage>
        <taxon>Eukaryota</taxon>
        <taxon>Glaucocystophyceae</taxon>
        <taxon>Glaucocystophyceae incertae sedis</taxon>
        <taxon>Cyanoptyche</taxon>
    </lineage>
</organism>
<dbReference type="InterPro" id="IPR004331">
    <property type="entry name" value="SPX_dom"/>
</dbReference>
<gene>
    <name evidence="3" type="ORF">CGLO1086_LOCUS1223</name>
</gene>
<dbReference type="EMBL" id="HBGX01002782">
    <property type="protein sequence ID" value="CAD9553668.1"/>
    <property type="molecule type" value="Transcribed_RNA"/>
</dbReference>
<dbReference type="Pfam" id="PF03105">
    <property type="entry name" value="SPX"/>
    <property type="match status" value="1"/>
</dbReference>
<evidence type="ECO:0000313" key="3">
    <source>
        <dbReference type="EMBL" id="CAD9553668.1"/>
    </source>
</evidence>
<proteinExistence type="predicted"/>
<reference evidence="3" key="1">
    <citation type="submission" date="2021-01" db="EMBL/GenBank/DDBJ databases">
        <authorList>
            <person name="Corre E."/>
            <person name="Pelletier E."/>
            <person name="Niang G."/>
            <person name="Scheremetjew M."/>
            <person name="Finn R."/>
            <person name="Kale V."/>
            <person name="Holt S."/>
            <person name="Cochrane G."/>
            <person name="Meng A."/>
            <person name="Brown T."/>
            <person name="Cohen L."/>
        </authorList>
    </citation>
    <scope>NUCLEOTIDE SEQUENCE</scope>
    <source>
        <strain evidence="3">SAG4.97</strain>
    </source>
</reference>
<dbReference type="PANTHER" id="PTHR45978">
    <property type="entry name" value="SPX DOMAIN-CONTAINING PROTEIN 3"/>
    <property type="match status" value="1"/>
</dbReference>
<protein>
    <recommendedName>
        <fullName evidence="2">SPX domain-containing protein</fullName>
    </recommendedName>
</protein>